<dbReference type="InterPro" id="IPR002172">
    <property type="entry name" value="LDrepeatLR_classA_rpt"/>
</dbReference>
<dbReference type="CDD" id="cd00112">
    <property type="entry name" value="LDLa"/>
    <property type="match status" value="2"/>
</dbReference>
<dbReference type="EMBL" id="JACVVK020000427">
    <property type="protein sequence ID" value="KAK7474740.1"/>
    <property type="molecule type" value="Genomic_DNA"/>
</dbReference>
<dbReference type="GO" id="GO:0012505">
    <property type="term" value="C:endomembrane system"/>
    <property type="evidence" value="ECO:0007669"/>
    <property type="project" value="UniProtKB-SubCell"/>
</dbReference>
<evidence type="ECO:0000256" key="8">
    <source>
        <dbReference type="PROSITE-ProRule" id="PRU00124"/>
    </source>
</evidence>
<dbReference type="InterPro" id="IPR023415">
    <property type="entry name" value="LDLR_class-A_CS"/>
</dbReference>
<dbReference type="PANTHER" id="PTHR24270">
    <property type="entry name" value="LOW-DENSITY LIPOPROTEIN RECEPTOR-RELATED"/>
    <property type="match status" value="1"/>
</dbReference>
<keyword evidence="5 9" id="KW-1133">Transmembrane helix</keyword>
<dbReference type="SMART" id="SM00192">
    <property type="entry name" value="LDLa"/>
    <property type="match status" value="2"/>
</dbReference>
<feature type="disulfide bond" evidence="8">
    <location>
        <begin position="104"/>
        <end position="116"/>
    </location>
</feature>
<keyword evidence="6 9" id="KW-0472">Membrane</keyword>
<proteinExistence type="predicted"/>
<gene>
    <name evidence="10" type="ORF">BaRGS_00034033</name>
</gene>
<dbReference type="GO" id="GO:0016192">
    <property type="term" value="P:vesicle-mediated transport"/>
    <property type="evidence" value="ECO:0007669"/>
    <property type="project" value="UniProtKB-ARBA"/>
</dbReference>
<evidence type="ECO:0000256" key="7">
    <source>
        <dbReference type="ARBA" id="ARBA00023157"/>
    </source>
</evidence>
<dbReference type="Proteomes" id="UP001519460">
    <property type="component" value="Unassembled WGS sequence"/>
</dbReference>
<comment type="caution">
    <text evidence="8">Lacks conserved residue(s) required for the propagation of feature annotation.</text>
</comment>
<evidence type="ECO:0000256" key="1">
    <source>
        <dbReference type="ARBA" id="ARBA00004167"/>
    </source>
</evidence>
<reference evidence="10 11" key="1">
    <citation type="journal article" date="2023" name="Sci. Data">
        <title>Genome assembly of the Korean intertidal mud-creeper Batillaria attramentaria.</title>
        <authorList>
            <person name="Patra A.K."/>
            <person name="Ho P.T."/>
            <person name="Jun S."/>
            <person name="Lee S.J."/>
            <person name="Kim Y."/>
            <person name="Won Y.J."/>
        </authorList>
    </citation>
    <scope>NUCLEOTIDE SEQUENCE [LARGE SCALE GENOMIC DNA]</scope>
    <source>
        <strain evidence="10">Wonlab-2016</strain>
    </source>
</reference>
<keyword evidence="7 8" id="KW-1015">Disulfide bond</keyword>
<comment type="subcellular location">
    <subcellularLocation>
        <location evidence="2">Endomembrane system</location>
    </subcellularLocation>
    <subcellularLocation>
        <location evidence="1">Membrane</location>
        <topology evidence="1">Single-pass membrane protein</topology>
    </subcellularLocation>
</comment>
<dbReference type="PROSITE" id="PS01209">
    <property type="entry name" value="LDLRA_1"/>
    <property type="match status" value="1"/>
</dbReference>
<dbReference type="AlphaFoldDB" id="A0ABD0JIH0"/>
<feature type="disulfide bond" evidence="8">
    <location>
        <begin position="87"/>
        <end position="102"/>
    </location>
</feature>
<dbReference type="GO" id="GO:0016020">
    <property type="term" value="C:membrane"/>
    <property type="evidence" value="ECO:0007669"/>
    <property type="project" value="UniProtKB-SubCell"/>
</dbReference>
<evidence type="ECO:0000256" key="6">
    <source>
        <dbReference type="ARBA" id="ARBA00023136"/>
    </source>
</evidence>
<dbReference type="InterPro" id="IPR036055">
    <property type="entry name" value="LDL_receptor-like_sf"/>
</dbReference>
<keyword evidence="3 9" id="KW-0812">Transmembrane</keyword>
<dbReference type="InterPro" id="IPR050685">
    <property type="entry name" value="LDLR"/>
</dbReference>
<feature type="transmembrane region" description="Helical" evidence="9">
    <location>
        <begin position="20"/>
        <end position="37"/>
    </location>
</feature>
<comment type="caution">
    <text evidence="10">The sequence shown here is derived from an EMBL/GenBank/DDBJ whole genome shotgun (WGS) entry which is preliminary data.</text>
</comment>
<evidence type="ECO:0000256" key="9">
    <source>
        <dbReference type="SAM" id="Phobius"/>
    </source>
</evidence>
<dbReference type="SUPFAM" id="SSF57424">
    <property type="entry name" value="LDL receptor-like module"/>
    <property type="match status" value="2"/>
</dbReference>
<evidence type="ECO:0000256" key="2">
    <source>
        <dbReference type="ARBA" id="ARBA00004308"/>
    </source>
</evidence>
<keyword evidence="4" id="KW-0677">Repeat</keyword>
<evidence type="ECO:0000256" key="5">
    <source>
        <dbReference type="ARBA" id="ARBA00022989"/>
    </source>
</evidence>
<sequence>GHQNKFYSLHFVPDKRADVMLKYVVLVLVVCVAVEAGKHKKEKSAKQRKEGFIHKRQASEYGTTDCSGEHQFRCADGSRCIDSRWQCDGDIDCRDFSDETTCTCTETQYKCGNGRCIPAKWECDGDNDCGDSTDETSRACPTIHPSLCQDLLTVRDCALMNDTSTPICLNQEMGHRFCRKFCGLGSTCVN</sequence>
<evidence type="ECO:0000256" key="3">
    <source>
        <dbReference type="ARBA" id="ARBA00022692"/>
    </source>
</evidence>
<organism evidence="10 11">
    <name type="scientific">Batillaria attramentaria</name>
    <dbReference type="NCBI Taxonomy" id="370345"/>
    <lineage>
        <taxon>Eukaryota</taxon>
        <taxon>Metazoa</taxon>
        <taxon>Spiralia</taxon>
        <taxon>Lophotrochozoa</taxon>
        <taxon>Mollusca</taxon>
        <taxon>Gastropoda</taxon>
        <taxon>Caenogastropoda</taxon>
        <taxon>Sorbeoconcha</taxon>
        <taxon>Cerithioidea</taxon>
        <taxon>Batillariidae</taxon>
        <taxon>Batillaria</taxon>
    </lineage>
</organism>
<dbReference type="FunFam" id="4.10.400.10:FF:000004">
    <property type="entry name" value="Low-density lipoprotein receptor-related protein 1"/>
    <property type="match status" value="1"/>
</dbReference>
<accession>A0ABD0JIH0</accession>
<name>A0ABD0JIH0_9CAEN</name>
<dbReference type="PROSITE" id="PS50068">
    <property type="entry name" value="LDLRA_2"/>
    <property type="match status" value="2"/>
</dbReference>
<evidence type="ECO:0000256" key="4">
    <source>
        <dbReference type="ARBA" id="ARBA00022737"/>
    </source>
</evidence>
<protein>
    <submittedName>
        <fullName evidence="10">Uncharacterized protein</fullName>
    </submittedName>
</protein>
<dbReference type="Gene3D" id="4.10.400.10">
    <property type="entry name" value="Low-density Lipoprotein Receptor"/>
    <property type="match status" value="2"/>
</dbReference>
<dbReference type="PRINTS" id="PR00261">
    <property type="entry name" value="LDLRECEPTOR"/>
</dbReference>
<dbReference type="Pfam" id="PF00057">
    <property type="entry name" value="Ldl_recept_a"/>
    <property type="match status" value="2"/>
</dbReference>
<evidence type="ECO:0000313" key="11">
    <source>
        <dbReference type="Proteomes" id="UP001519460"/>
    </source>
</evidence>
<feature type="non-terminal residue" evidence="10">
    <location>
        <position position="1"/>
    </location>
</feature>
<evidence type="ECO:0000313" key="10">
    <source>
        <dbReference type="EMBL" id="KAK7474740.1"/>
    </source>
</evidence>
<feature type="disulfide bond" evidence="8">
    <location>
        <begin position="111"/>
        <end position="129"/>
    </location>
</feature>
<keyword evidence="11" id="KW-1185">Reference proteome</keyword>